<dbReference type="AlphaFoldDB" id="A0A644WZE2"/>
<reference evidence="1" key="1">
    <citation type="submission" date="2019-08" db="EMBL/GenBank/DDBJ databases">
        <authorList>
            <person name="Kucharzyk K."/>
            <person name="Murdoch R.W."/>
            <person name="Higgins S."/>
            <person name="Loffler F."/>
        </authorList>
    </citation>
    <scope>NUCLEOTIDE SEQUENCE</scope>
</reference>
<name>A0A644WZE2_9ZZZZ</name>
<evidence type="ECO:0000313" key="1">
    <source>
        <dbReference type="EMBL" id="MPM09285.1"/>
    </source>
</evidence>
<dbReference type="EMBL" id="VSSQ01001552">
    <property type="protein sequence ID" value="MPM09285.1"/>
    <property type="molecule type" value="Genomic_DNA"/>
</dbReference>
<organism evidence="1">
    <name type="scientific">bioreactor metagenome</name>
    <dbReference type="NCBI Taxonomy" id="1076179"/>
    <lineage>
        <taxon>unclassified sequences</taxon>
        <taxon>metagenomes</taxon>
        <taxon>ecological metagenomes</taxon>
    </lineage>
</organism>
<sequence>MPRLRQIRLQIHAAVAERKLGFPAHERELPFQRGGVFHNADALAAAAF</sequence>
<accession>A0A644WZE2</accession>
<proteinExistence type="predicted"/>
<gene>
    <name evidence="1" type="ORF">SDC9_55601</name>
</gene>
<comment type="caution">
    <text evidence="1">The sequence shown here is derived from an EMBL/GenBank/DDBJ whole genome shotgun (WGS) entry which is preliminary data.</text>
</comment>
<protein>
    <submittedName>
        <fullName evidence="1">Uncharacterized protein</fullName>
    </submittedName>
</protein>